<name>A0AAV7FVT8_DENCH</name>
<organism evidence="1 2">
    <name type="scientific">Dendrobium chrysotoxum</name>
    <name type="common">Orchid</name>
    <dbReference type="NCBI Taxonomy" id="161865"/>
    <lineage>
        <taxon>Eukaryota</taxon>
        <taxon>Viridiplantae</taxon>
        <taxon>Streptophyta</taxon>
        <taxon>Embryophyta</taxon>
        <taxon>Tracheophyta</taxon>
        <taxon>Spermatophyta</taxon>
        <taxon>Magnoliopsida</taxon>
        <taxon>Liliopsida</taxon>
        <taxon>Asparagales</taxon>
        <taxon>Orchidaceae</taxon>
        <taxon>Epidendroideae</taxon>
        <taxon>Malaxideae</taxon>
        <taxon>Dendrobiinae</taxon>
        <taxon>Dendrobium</taxon>
    </lineage>
</organism>
<dbReference type="Proteomes" id="UP000775213">
    <property type="component" value="Unassembled WGS sequence"/>
</dbReference>
<dbReference type="AlphaFoldDB" id="A0AAV7FVT8"/>
<sequence length="103" mass="11232">MNSIGYKSSKVYRLPSSSQNPFASRFYFCQFGEQVLRYTPIPPPPPPPSPLLLLLLLLSLAFLSCEGDKGMTGFGQVVIGPPGSGKTTYCNGMSQFLKLIGRQ</sequence>
<dbReference type="EMBL" id="JAGFBR010000016">
    <property type="protein sequence ID" value="KAH0453749.1"/>
    <property type="molecule type" value="Genomic_DNA"/>
</dbReference>
<gene>
    <name evidence="1" type="ORF">IEQ34_018073</name>
</gene>
<comment type="caution">
    <text evidence="1">The sequence shown here is derived from an EMBL/GenBank/DDBJ whole genome shotgun (WGS) entry which is preliminary data.</text>
</comment>
<evidence type="ECO:0000313" key="1">
    <source>
        <dbReference type="EMBL" id="KAH0453749.1"/>
    </source>
</evidence>
<proteinExistence type="predicted"/>
<dbReference type="InterPro" id="IPR027417">
    <property type="entry name" value="P-loop_NTPase"/>
</dbReference>
<accession>A0AAV7FVT8</accession>
<evidence type="ECO:0000313" key="2">
    <source>
        <dbReference type="Proteomes" id="UP000775213"/>
    </source>
</evidence>
<dbReference type="Gene3D" id="3.40.50.300">
    <property type="entry name" value="P-loop containing nucleotide triphosphate hydrolases"/>
    <property type="match status" value="1"/>
</dbReference>
<reference evidence="1 2" key="1">
    <citation type="journal article" date="2021" name="Hortic Res">
        <title>Chromosome-scale assembly of the Dendrobium chrysotoxum genome enhances the understanding of orchid evolution.</title>
        <authorList>
            <person name="Zhang Y."/>
            <person name="Zhang G.Q."/>
            <person name="Zhang D."/>
            <person name="Liu X.D."/>
            <person name="Xu X.Y."/>
            <person name="Sun W.H."/>
            <person name="Yu X."/>
            <person name="Zhu X."/>
            <person name="Wang Z.W."/>
            <person name="Zhao X."/>
            <person name="Zhong W.Y."/>
            <person name="Chen H."/>
            <person name="Yin W.L."/>
            <person name="Huang T."/>
            <person name="Niu S.C."/>
            <person name="Liu Z.J."/>
        </authorList>
    </citation>
    <scope>NUCLEOTIDE SEQUENCE [LARGE SCALE GENOMIC DNA]</scope>
    <source>
        <strain evidence="1">Lindl</strain>
    </source>
</reference>
<protein>
    <submittedName>
        <fullName evidence="1">Uncharacterized protein</fullName>
    </submittedName>
</protein>
<dbReference type="SUPFAM" id="SSF52540">
    <property type="entry name" value="P-loop containing nucleoside triphosphate hydrolases"/>
    <property type="match status" value="1"/>
</dbReference>
<keyword evidence="2" id="KW-1185">Reference proteome</keyword>